<dbReference type="InterPro" id="IPR055414">
    <property type="entry name" value="LRR_R13L4/SHOC2-like"/>
</dbReference>
<name>A0A3L6F6E0_MAIZE</name>
<keyword evidence="2" id="KW-0611">Plant defense</keyword>
<dbReference type="PANTHER" id="PTHR23155:SF1227">
    <property type="entry name" value="OS11G0462500 PROTEIN"/>
    <property type="match status" value="1"/>
</dbReference>
<dbReference type="Gene3D" id="3.40.50.300">
    <property type="entry name" value="P-loop containing nucleotide triphosphate hydrolases"/>
    <property type="match status" value="1"/>
</dbReference>
<dbReference type="PRINTS" id="PR00364">
    <property type="entry name" value="DISEASERSIST"/>
</dbReference>
<feature type="domain" description="Disease resistance protein winged helix" evidence="5">
    <location>
        <begin position="1009"/>
        <end position="1083"/>
    </location>
</feature>
<evidence type="ECO:0000259" key="4">
    <source>
        <dbReference type="Pfam" id="PF00931"/>
    </source>
</evidence>
<dbReference type="Gene3D" id="3.80.10.10">
    <property type="entry name" value="Ribonuclease Inhibitor"/>
    <property type="match status" value="2"/>
</dbReference>
<feature type="domain" description="Disease resistance protein winged helix" evidence="5">
    <location>
        <begin position="56"/>
        <end position="129"/>
    </location>
</feature>
<comment type="caution">
    <text evidence="7">The sequence shown here is derived from an EMBL/GenBank/DDBJ whole genome shotgun (WGS) entry which is preliminary data.</text>
</comment>
<feature type="domain" description="Disease resistance R13L4/SHOC-2-like LRR" evidence="6">
    <location>
        <begin position="282"/>
        <end position="537"/>
    </location>
</feature>
<protein>
    <submittedName>
        <fullName evidence="7">Disease resistance protein RPP13</fullName>
    </submittedName>
</protein>
<proteinExistence type="predicted"/>
<dbReference type="Proteomes" id="UP000251960">
    <property type="component" value="Chromosome 4"/>
</dbReference>
<dbReference type="Pfam" id="PF23559">
    <property type="entry name" value="WHD_DRP"/>
    <property type="match status" value="2"/>
</dbReference>
<dbReference type="EMBL" id="NCVQ01000005">
    <property type="protein sequence ID" value="PWZ28443.1"/>
    <property type="molecule type" value="Genomic_DNA"/>
</dbReference>
<dbReference type="SUPFAM" id="SSF52047">
    <property type="entry name" value="RNI-like"/>
    <property type="match status" value="2"/>
</dbReference>
<dbReference type="InterPro" id="IPR032675">
    <property type="entry name" value="LRR_dom_sf"/>
</dbReference>
<dbReference type="GO" id="GO:0042742">
    <property type="term" value="P:defense response to bacterium"/>
    <property type="evidence" value="ECO:0007669"/>
    <property type="project" value="UniProtKB-ARBA"/>
</dbReference>
<feature type="domain" description="Disease resistance R13L4/SHOC-2-like LRR" evidence="6">
    <location>
        <begin position="1138"/>
        <end position="1460"/>
    </location>
</feature>
<dbReference type="InterPro" id="IPR058922">
    <property type="entry name" value="WHD_DRP"/>
</dbReference>
<evidence type="ECO:0000259" key="6">
    <source>
        <dbReference type="Pfam" id="PF23598"/>
    </source>
</evidence>
<dbReference type="SUPFAM" id="SSF52540">
    <property type="entry name" value="P-loop containing nucleoside triphosphate hydrolases"/>
    <property type="match status" value="1"/>
</dbReference>
<feature type="domain" description="NB-ARC" evidence="4">
    <location>
        <begin position="793"/>
        <end position="938"/>
    </location>
</feature>
<dbReference type="InterPro" id="IPR036388">
    <property type="entry name" value="WH-like_DNA-bd_sf"/>
</dbReference>
<evidence type="ECO:0000256" key="3">
    <source>
        <dbReference type="SAM" id="MobiDB-lite"/>
    </source>
</evidence>
<evidence type="ECO:0000313" key="7">
    <source>
        <dbReference type="EMBL" id="PWZ28443.1"/>
    </source>
</evidence>
<dbReference type="GO" id="GO:0009626">
    <property type="term" value="P:plant-type hypersensitive response"/>
    <property type="evidence" value="ECO:0007669"/>
    <property type="project" value="UniProtKB-ARBA"/>
</dbReference>
<accession>A0A3L6F6E0</accession>
<dbReference type="GO" id="GO:0043531">
    <property type="term" value="F:ADP binding"/>
    <property type="evidence" value="ECO:0007669"/>
    <property type="project" value="InterPro"/>
</dbReference>
<dbReference type="FunFam" id="1.10.10.10:FF:000322">
    <property type="entry name" value="Probable disease resistance protein At1g63360"/>
    <property type="match status" value="1"/>
</dbReference>
<dbReference type="Pfam" id="PF23598">
    <property type="entry name" value="LRR_14"/>
    <property type="match status" value="2"/>
</dbReference>
<reference evidence="7 8" key="1">
    <citation type="journal article" date="2018" name="Nat. Genet.">
        <title>Extensive intraspecific gene order and gene structural variations between Mo17 and other maize genomes.</title>
        <authorList>
            <person name="Sun S."/>
            <person name="Zhou Y."/>
            <person name="Chen J."/>
            <person name="Shi J."/>
            <person name="Zhao H."/>
            <person name="Zhao H."/>
            <person name="Song W."/>
            <person name="Zhang M."/>
            <person name="Cui Y."/>
            <person name="Dong X."/>
            <person name="Liu H."/>
            <person name="Ma X."/>
            <person name="Jiao Y."/>
            <person name="Wang B."/>
            <person name="Wei X."/>
            <person name="Stein J.C."/>
            <person name="Glaubitz J.C."/>
            <person name="Lu F."/>
            <person name="Yu G."/>
            <person name="Liang C."/>
            <person name="Fengler K."/>
            <person name="Li B."/>
            <person name="Rafalski A."/>
            <person name="Schnable P.S."/>
            <person name="Ware D.H."/>
            <person name="Buckler E.S."/>
            <person name="Lai J."/>
        </authorList>
    </citation>
    <scope>NUCLEOTIDE SEQUENCE [LARGE SCALE GENOMIC DNA]</scope>
    <source>
        <strain evidence="8">cv. Missouri 17</strain>
        <tissue evidence="7">Seedling</tissue>
    </source>
</reference>
<sequence>MLAGWADFNMNDWEYVSKCCTFTANLTTEEAMERFLNLMYNKLPAKLKTCLLYLSMYPEGCVIGKDDLVRQWAAEGIFSQVVEPKGREHEVGFIYFDELLKRGLIQPVDTDYNDQVLSCIVHQVVLEFITKKSMQENFITVVDYRETGTVLDDNKYCLVRVLVLHVWSDDQGKTVVLDLSPVGNMLHVRYLKVVSDMIVKLPLIIRGLRHLETLEVDAEEVAVPLDVFILKSLLHLRLPSKAYQPDSDIQRIDLTNTFPLSFLPGDITLSMLGRFLLSHGHRIGHLTSLQSLGYFDLSTCSRYTVWQLGKLTNLRDLHLTCSAVRSRHRISNIQCLASVLGKCTSLESLTIRGEASSNQSISFDGLSSLSSPPYNLVSFVLSPRIFKMAKLPKWIGQLSRLSTLKIAVGELSSEDVDILKGLSALTALSLYVRSNPKKGSRILFSKGFAVLKYFKFTCTALCVKFSGQAMPAVQRLNVCFNANTMQQYRPEDAGIWYLSGLQVISARIGAAGIDQASREAAKSRLLDAILSNHPEPPPIRNVQMVDWVIHGDTEECSTGVMIRKDESSREHTRSFLSQFPFRRRPLLPSIFTRRGQDDEQHKIEENDVLQDSIILRESSSLMQKPGWVTRRSRSTGVGLLMAVRGSTYMIRQYIKEPGFNAANEMASINQEIRQIGSMVISGNILEPPEWILQAQDLACDVQDFTDIYTWLQSKSRRRALAHIGYIAQLKDRISSLREWQQRGGSSSQQERAAALSFSRRSCGPCAPDDVLVGIDQPRKELSDLIFEREDVVQQKPRVVSVVGYSGIGKTALARAVYYDPSVRSAFNGVAWVVASECSHGCDLVSKICQQVKDEQAGNGAVVVPDCYRFLIVIDDLHGAGMWNDIKGVFSETHSGSRIIVTTSIQSVAAACTPEPRYIYRMPSLGNLDSEKLLWMRVGRHASRTPALEHALGNDTLKKCGGLPLALISVANHLCLGKALFEEMDRVLAKCYDSLPDNAHRMCLLSLSTFPQGHVMKRKRLIRRWIAEGLAVVGDCELSAEQVAGNIFDVLIDRNVTEPVLTAGHGSSSKVKACLVLGVIKDFINKTAVSNETVAIIQNDELLLPNRMLVAHRPVRRLLVHGGTTKKSEAVAKAIGLDQVRSLTICNAVPFDFQGCWLLRLLDLEACQGIDKSILGSICKLVFLKYLSLRGTDVYGIPKKVKKLQRLETLDLRDTRVEELPIQVLMLPRLAHLFGKFELPPQLKHGHRTARRRRSRLQAFFSQRSRLQTLSGFVMVDDSNSFEHMMITIKSLRKVKVWCKNSISSHQERHLASSLQQRLVGNSNALESLSIDFGNESINFLNDVGATSALIGSMKLQGRLTSLPSFMTSYDTTLSQLQLSSTGLGIEALSLLQILRRLVSLKLAQDGDGFWGECFAVKKDGFPSLLRLCIQARELPQLHIHEGGMSSLTSLELLCPMFASRGHSDSDLGKTYMETHSEKRSKQVLSVEKPKAVDPGISFKEPISETSSEGTEIQEIGSPKTSKEAGPSIGFKDIILPENTFRRNFSKEVKRRFDLKQHFKGMEYLQCLNELVLHRSVSDEVLDAWTEQASSHINRPKVTRQCTRAALSIGRGPGTAKHEKEGQHRSQLTKNRGSETAIHEILRRLLYLKLVADELMGDNTFTVEKDGFPSLERLCIEAPKLPHLRIVEGAMPALTSLHLLCPTMMPKHPGQMGEIDEPEATSETELGKEWGIEYLRNLNDLVLPYTVGDEQLDFWKEKARSNMNRPKVTRQPKP</sequence>
<evidence type="ECO:0000256" key="1">
    <source>
        <dbReference type="ARBA" id="ARBA00022737"/>
    </source>
</evidence>
<gene>
    <name evidence="7" type="primary">RPP13_4</name>
    <name evidence="7" type="ORF">Zm00014a_027902</name>
</gene>
<dbReference type="ExpressionAtlas" id="A0A3L6F6E0">
    <property type="expression patterns" value="baseline and differential"/>
</dbReference>
<evidence type="ECO:0000256" key="2">
    <source>
        <dbReference type="ARBA" id="ARBA00022821"/>
    </source>
</evidence>
<organism evidence="7 8">
    <name type="scientific">Zea mays</name>
    <name type="common">Maize</name>
    <dbReference type="NCBI Taxonomy" id="4577"/>
    <lineage>
        <taxon>Eukaryota</taxon>
        <taxon>Viridiplantae</taxon>
        <taxon>Streptophyta</taxon>
        <taxon>Embryophyta</taxon>
        <taxon>Tracheophyta</taxon>
        <taxon>Spermatophyta</taxon>
        <taxon>Magnoliopsida</taxon>
        <taxon>Liliopsida</taxon>
        <taxon>Poales</taxon>
        <taxon>Poaceae</taxon>
        <taxon>PACMAD clade</taxon>
        <taxon>Panicoideae</taxon>
        <taxon>Andropogonodae</taxon>
        <taxon>Andropogoneae</taxon>
        <taxon>Tripsacinae</taxon>
        <taxon>Zea</taxon>
    </lineage>
</organism>
<evidence type="ECO:0000259" key="5">
    <source>
        <dbReference type="Pfam" id="PF23559"/>
    </source>
</evidence>
<dbReference type="Gene3D" id="1.10.10.10">
    <property type="entry name" value="Winged helix-like DNA-binding domain superfamily/Winged helix DNA-binding domain"/>
    <property type="match status" value="1"/>
</dbReference>
<dbReference type="Pfam" id="PF00931">
    <property type="entry name" value="NB-ARC"/>
    <property type="match status" value="1"/>
</dbReference>
<dbReference type="InterPro" id="IPR044974">
    <property type="entry name" value="Disease_R_plants"/>
</dbReference>
<dbReference type="GO" id="GO:0002758">
    <property type="term" value="P:innate immune response-activating signaling pathway"/>
    <property type="evidence" value="ECO:0007669"/>
    <property type="project" value="UniProtKB-ARBA"/>
</dbReference>
<keyword evidence="1" id="KW-0677">Repeat</keyword>
<dbReference type="InterPro" id="IPR002182">
    <property type="entry name" value="NB-ARC"/>
</dbReference>
<feature type="region of interest" description="Disordered" evidence="3">
    <location>
        <begin position="1609"/>
        <end position="1631"/>
    </location>
</feature>
<dbReference type="InterPro" id="IPR027417">
    <property type="entry name" value="P-loop_NTPase"/>
</dbReference>
<feature type="region of interest" description="Disordered" evidence="3">
    <location>
        <begin position="1495"/>
        <end position="1523"/>
    </location>
</feature>
<dbReference type="PANTHER" id="PTHR23155">
    <property type="entry name" value="DISEASE RESISTANCE PROTEIN RP"/>
    <property type="match status" value="1"/>
</dbReference>
<evidence type="ECO:0000313" key="8">
    <source>
        <dbReference type="Proteomes" id="UP000251960"/>
    </source>
</evidence>